<keyword evidence="4" id="KW-0378">Hydrolase</keyword>
<dbReference type="InterPro" id="IPR051551">
    <property type="entry name" value="Autotransporter_adhesion"/>
</dbReference>
<proteinExistence type="predicted"/>
<evidence type="ECO:0000256" key="2">
    <source>
        <dbReference type="SAM" id="SignalP"/>
    </source>
</evidence>
<dbReference type="InterPro" id="IPR011050">
    <property type="entry name" value="Pectin_lyase_fold/virulence"/>
</dbReference>
<dbReference type="Gene3D" id="2.160.20.20">
    <property type="match status" value="4"/>
</dbReference>
<protein>
    <submittedName>
        <fullName evidence="4">Extracellular serine protease</fullName>
        <ecNumber evidence="4">3.4.21.-</ecNumber>
    </submittedName>
</protein>
<evidence type="ECO:0000256" key="1">
    <source>
        <dbReference type="ARBA" id="ARBA00022729"/>
    </source>
</evidence>
<dbReference type="STRING" id="1267766.WYH_01011"/>
<keyword evidence="1 2" id="KW-0732">Signal</keyword>
<feature type="domain" description="Autotransporter" evidence="3">
    <location>
        <begin position="998"/>
        <end position="1273"/>
    </location>
</feature>
<dbReference type="EC" id="3.4.21.-" evidence="4"/>
<dbReference type="KEGG" id="aay:WYH_01011"/>
<dbReference type="PANTHER" id="PTHR35037:SF3">
    <property type="entry name" value="C-TERMINAL REGION OF AIDA-LIKE PROTEIN"/>
    <property type="match status" value="1"/>
</dbReference>
<dbReference type="GO" id="GO:0008233">
    <property type="term" value="F:peptidase activity"/>
    <property type="evidence" value="ECO:0007669"/>
    <property type="project" value="UniProtKB-KW"/>
</dbReference>
<dbReference type="SUPFAM" id="SSF103515">
    <property type="entry name" value="Autotransporter"/>
    <property type="match status" value="1"/>
</dbReference>
<organism evidence="4 5">
    <name type="scientific">Croceibacterium atlanticum</name>
    <dbReference type="NCBI Taxonomy" id="1267766"/>
    <lineage>
        <taxon>Bacteria</taxon>
        <taxon>Pseudomonadati</taxon>
        <taxon>Pseudomonadota</taxon>
        <taxon>Alphaproteobacteria</taxon>
        <taxon>Sphingomonadales</taxon>
        <taxon>Erythrobacteraceae</taxon>
        <taxon>Croceibacterium</taxon>
    </lineage>
</organism>
<feature type="chain" id="PRO_5002517804" evidence="2">
    <location>
        <begin position="27"/>
        <end position="1273"/>
    </location>
</feature>
<dbReference type="NCBIfam" id="TIGR02601">
    <property type="entry name" value="autotrns_rpt"/>
    <property type="match status" value="8"/>
</dbReference>
<evidence type="ECO:0000313" key="4">
    <source>
        <dbReference type="EMBL" id="AKH42059.1"/>
    </source>
</evidence>
<accession>A0A0F7KR37</accession>
<dbReference type="InterPro" id="IPR036709">
    <property type="entry name" value="Autotransporte_beta_dom_sf"/>
</dbReference>
<reference evidence="4" key="1">
    <citation type="submission" date="2015-05" db="EMBL/GenBank/DDBJ databases">
        <title>The complete genome of Altererythrobacter atlanticus strain 26DY36.</title>
        <authorList>
            <person name="Wu Y.-H."/>
            <person name="Cheng H."/>
            <person name="Wu X.-W."/>
        </authorList>
    </citation>
    <scope>NUCLEOTIDE SEQUENCE [LARGE SCALE GENOMIC DNA]</scope>
    <source>
        <strain evidence="4">26DY36</strain>
    </source>
</reference>
<dbReference type="PATRIC" id="fig|1267766.3.peg.1017"/>
<dbReference type="PROSITE" id="PS51208">
    <property type="entry name" value="AUTOTRANSPORTER"/>
    <property type="match status" value="1"/>
</dbReference>
<dbReference type="Pfam" id="PF03797">
    <property type="entry name" value="Autotransporter"/>
    <property type="match status" value="1"/>
</dbReference>
<sequence>MPNFRARLLSVSALCAFSVVATPAHAQATPLDLVGFEDGSLADWEIYGGASTISDDTLDLGGTTFEIGAKGNFLAKILPQNSSVMRNQVDALLGLTAGTVESSGAAGLATSTNFGLITRSTFLDIGTYSFGWSYAAQDYAPYDDGVFFSLAGNGISSITVLASNFTGQEDTLIVGEYGSTPWRISTFTISVADTYQLGFGAYNWDDMGVDPILYLDDGLGTLLADGEVVDPATPGLPSIDGSEPYYLASEVESGDLLPVFDGGTLLIDQAGTYSTDLTINAAGGTIDTEDKDADWAGSISGAGGLTKEGDGTLTLSGANTYTGGTTISGGTLVGDTSSLTGDITNNATLQFAQTSNGSFGGDISGTGSLVKTGNGTLTLTGSNSYTGGTTISGGTLVGDTSSLTGDITNNATLQFAQTSNGSFGGDISGTGSLVKTGNGTLTLTGSNSYTGGTTISGGTLVGDTSSLTGDITNNATLQIAQTSNGSFGGDISGTGSLVKTGNGTLTLTGSNSYTGGTTISGGTLVGDTSSLTGDITNNATLQIAQTSNGSFGGDISGTGSLVKTGNGTLTLTGSNSYTGGTTISGGTLVGDTSSLTGDIANNATLQFAQTSNGSFGGDISGTGALVKTGNGTLTLTGSNSYTGGTTISGGTLVGNSDTLTGDIINNATIQFAQAEDGIFAGAISGAGSLIKSGAGTLTLTGEQSYTGGTTILGGLLIGSTNSVHGDVNNGGTLNFDQDGDGTFANNITGSGSLVKSGTGRLILTGQNNYTGGTVVQGGTLVVNGTITSDVDVRGGARMMGAGTIGGMIVRNQGTLAPGNSIDTLNVTGSVLFEQGSLYEVEVNAAGDADRLNAGGTVTIEGGTVAVLAENGEYAPFTTYTIITGGAIDGTFDNVTSDLAFLLPTLDYSANSVTLGLLRNDIAFSDVASTANQRAASGALENAFGADSALYAQLVQQTAEDARTAYDSMSGEIHASARRAMVQDTDRFRRSITSRTDMQASPRQNLWLQVAVAGDDVDQDGNAAGYKRDTMSYFGGAEFNAGGMMLGIAGGYTDGDLDVAARASQGNVEGTHVGLYGKVNAAIANVSFGATYSDFDVNTDRGISAGSIAETATASYSAETTEIFAEIGLPLREGASTIEPFVGVHRMWLSQDNFVETGADAGLYAHTQERSWSWSTVGARAHVPLAAEGKLALNMAARWQHALDGKAINADLAFLEGGQAFRVSGAPMAGDVGLVDAGLSFQASNGVQISVDYNGEWSDVSQSHGGKATLGIRF</sequence>
<dbReference type="GO" id="GO:0006508">
    <property type="term" value="P:proteolysis"/>
    <property type="evidence" value="ECO:0007669"/>
    <property type="project" value="UniProtKB-KW"/>
</dbReference>
<keyword evidence="5" id="KW-1185">Reference proteome</keyword>
<name>A0A0F7KR37_9SPHN</name>
<dbReference type="InterPro" id="IPR005546">
    <property type="entry name" value="Autotransporte_beta"/>
</dbReference>
<evidence type="ECO:0000259" key="3">
    <source>
        <dbReference type="PROSITE" id="PS51208"/>
    </source>
</evidence>
<dbReference type="SUPFAM" id="SSF51126">
    <property type="entry name" value="Pectin lyase-like"/>
    <property type="match status" value="3"/>
</dbReference>
<dbReference type="InterPro" id="IPR013425">
    <property type="entry name" value="Autotrns_rpt"/>
</dbReference>
<dbReference type="PANTHER" id="PTHR35037">
    <property type="entry name" value="C-TERMINAL REGION OF AIDA-LIKE PROTEIN"/>
    <property type="match status" value="1"/>
</dbReference>
<feature type="signal peptide" evidence="2">
    <location>
        <begin position="1"/>
        <end position="26"/>
    </location>
</feature>
<dbReference type="Pfam" id="PF12951">
    <property type="entry name" value="PATR"/>
    <property type="match status" value="8"/>
</dbReference>
<dbReference type="EMBL" id="CP011452">
    <property type="protein sequence ID" value="AKH42059.1"/>
    <property type="molecule type" value="Genomic_DNA"/>
</dbReference>
<dbReference type="Proteomes" id="UP000034392">
    <property type="component" value="Chromosome"/>
</dbReference>
<dbReference type="InterPro" id="IPR012332">
    <property type="entry name" value="Autotransporter_pectin_lyase_C"/>
</dbReference>
<evidence type="ECO:0000313" key="5">
    <source>
        <dbReference type="Proteomes" id="UP000034392"/>
    </source>
</evidence>
<dbReference type="SMART" id="SM00869">
    <property type="entry name" value="Autotransporter"/>
    <property type="match status" value="1"/>
</dbReference>
<dbReference type="Gene3D" id="2.40.128.130">
    <property type="entry name" value="Autotransporter beta-domain"/>
    <property type="match status" value="1"/>
</dbReference>
<gene>
    <name evidence="4" type="ORF">WYH_01011</name>
</gene>
<dbReference type="RefSeq" id="WP_046902963.1">
    <property type="nucleotide sequence ID" value="NZ_CP011452.2"/>
</dbReference>
<dbReference type="AlphaFoldDB" id="A0A0F7KR37"/>
<keyword evidence="4" id="KW-0645">Protease</keyword>